<dbReference type="InterPro" id="IPR003607">
    <property type="entry name" value="HD/PDEase_dom"/>
</dbReference>
<dbReference type="Gene3D" id="1.10.3210.10">
    <property type="entry name" value="Hypothetical protein af1432"/>
    <property type="match status" value="1"/>
</dbReference>
<dbReference type="Pfam" id="PF01966">
    <property type="entry name" value="HD"/>
    <property type="match status" value="1"/>
</dbReference>
<dbReference type="Proteomes" id="UP000214689">
    <property type="component" value="Chromosome"/>
</dbReference>
<reference evidence="3" key="1">
    <citation type="submission" date="2016-05" db="EMBL/GenBank/DDBJ databases">
        <authorList>
            <person name="Holder M.E."/>
            <person name="Ajami N.J."/>
            <person name="Petrosino J.F."/>
        </authorList>
    </citation>
    <scope>NUCLEOTIDE SEQUENCE [LARGE SCALE GENOMIC DNA]</scope>
    <source>
        <strain evidence="3">ATCC 700696</strain>
    </source>
</reference>
<dbReference type="PROSITE" id="PS51831">
    <property type="entry name" value="HD"/>
    <property type="match status" value="1"/>
</dbReference>
<proteinExistence type="predicted"/>
<dbReference type="InterPro" id="IPR006674">
    <property type="entry name" value="HD_domain"/>
</dbReference>
<protein>
    <recommendedName>
        <fullName evidence="1">HD domain-containing protein</fullName>
    </recommendedName>
</protein>
<evidence type="ECO:0000313" key="2">
    <source>
        <dbReference type="EMBL" id="ASS38541.1"/>
    </source>
</evidence>
<gene>
    <name evidence="2" type="ORF">AXF17_05630</name>
</gene>
<feature type="domain" description="HD" evidence="1">
    <location>
        <begin position="33"/>
        <end position="142"/>
    </location>
</feature>
<name>A0A223AUF2_9FIRM</name>
<dbReference type="OrthoDB" id="1669667at2"/>
<dbReference type="NCBIfam" id="TIGR00277">
    <property type="entry name" value="HDIG"/>
    <property type="match status" value="1"/>
</dbReference>
<organism evidence="2 3">
    <name type="scientific">Mogibacterium pumilum</name>
    <dbReference type="NCBI Taxonomy" id="86332"/>
    <lineage>
        <taxon>Bacteria</taxon>
        <taxon>Bacillati</taxon>
        <taxon>Bacillota</taxon>
        <taxon>Clostridia</taxon>
        <taxon>Peptostreptococcales</taxon>
        <taxon>Anaerovoracaceae</taxon>
        <taxon>Mogibacterium</taxon>
    </lineage>
</organism>
<dbReference type="SUPFAM" id="SSF109604">
    <property type="entry name" value="HD-domain/PDEase-like"/>
    <property type="match status" value="1"/>
</dbReference>
<accession>A0A223AUF2</accession>
<dbReference type="AlphaFoldDB" id="A0A223AUF2"/>
<evidence type="ECO:0000259" key="1">
    <source>
        <dbReference type="PROSITE" id="PS51831"/>
    </source>
</evidence>
<dbReference type="InterPro" id="IPR006675">
    <property type="entry name" value="HDIG_dom"/>
</dbReference>
<sequence>MSRLEAIYHSERWLKCMEEIESAEVDRVYCKHDYVHLMDVARIAYIFSLEEALGIPKDVIYAAALLHDIGRSLEYTDVIPHDEAGANIAEEILKKSSYSEEEREAIITAIRGHRGHPESDETSSFKGRLSYVIKRADKESRLCLSCDARDTCKWPDNKKNMNIKY</sequence>
<evidence type="ECO:0000313" key="3">
    <source>
        <dbReference type="Proteomes" id="UP000214689"/>
    </source>
</evidence>
<dbReference type="RefSeq" id="WP_094234746.1">
    <property type="nucleotide sequence ID" value="NZ_CP016199.1"/>
</dbReference>
<dbReference type="SMART" id="SM00471">
    <property type="entry name" value="HDc"/>
    <property type="match status" value="1"/>
</dbReference>
<dbReference type="EMBL" id="CP016199">
    <property type="protein sequence ID" value="ASS38541.1"/>
    <property type="molecule type" value="Genomic_DNA"/>
</dbReference>
<keyword evidence="3" id="KW-1185">Reference proteome</keyword>